<reference evidence="3" key="1">
    <citation type="journal article" date="2019" name="Int. J. Syst. Evol. Microbiol.">
        <title>The Global Catalogue of Microorganisms (GCM) 10K type strain sequencing project: providing services to taxonomists for standard genome sequencing and annotation.</title>
        <authorList>
            <consortium name="The Broad Institute Genomics Platform"/>
            <consortium name="The Broad Institute Genome Sequencing Center for Infectious Disease"/>
            <person name="Wu L."/>
            <person name="Ma J."/>
        </authorList>
    </citation>
    <scope>NUCLEOTIDE SEQUENCE [LARGE SCALE GENOMIC DNA]</scope>
    <source>
        <strain evidence="3">KACC 11904</strain>
    </source>
</reference>
<dbReference type="PANTHER" id="PTHR43155">
    <property type="entry name" value="CYCLIC DI-GMP PHOSPHODIESTERASE PA4108-RELATED"/>
    <property type="match status" value="1"/>
</dbReference>
<dbReference type="InterPro" id="IPR006675">
    <property type="entry name" value="HDIG_dom"/>
</dbReference>
<dbReference type="InterPro" id="IPR003607">
    <property type="entry name" value="HD/PDEase_dom"/>
</dbReference>
<feature type="domain" description="HD-GYP" evidence="1">
    <location>
        <begin position="21"/>
        <end position="218"/>
    </location>
</feature>
<evidence type="ECO:0000259" key="1">
    <source>
        <dbReference type="PROSITE" id="PS51832"/>
    </source>
</evidence>
<dbReference type="CDD" id="cd00077">
    <property type="entry name" value="HDc"/>
    <property type="match status" value="1"/>
</dbReference>
<dbReference type="NCBIfam" id="TIGR00277">
    <property type="entry name" value="HDIG"/>
    <property type="match status" value="1"/>
</dbReference>
<name>A0ABW0K7Z1_9BACL</name>
<accession>A0ABW0K7Z1</accession>
<dbReference type="EC" id="3.1.4.-" evidence="2"/>
<dbReference type="GO" id="GO:0016787">
    <property type="term" value="F:hydrolase activity"/>
    <property type="evidence" value="ECO:0007669"/>
    <property type="project" value="UniProtKB-KW"/>
</dbReference>
<evidence type="ECO:0000313" key="3">
    <source>
        <dbReference type="Proteomes" id="UP001596044"/>
    </source>
</evidence>
<dbReference type="PANTHER" id="PTHR43155:SF2">
    <property type="entry name" value="CYCLIC DI-GMP PHOSPHODIESTERASE PA4108"/>
    <property type="match status" value="1"/>
</dbReference>
<dbReference type="Proteomes" id="UP001596044">
    <property type="component" value="Unassembled WGS sequence"/>
</dbReference>
<dbReference type="InterPro" id="IPR037522">
    <property type="entry name" value="HD_GYP_dom"/>
</dbReference>
<gene>
    <name evidence="2" type="ORF">ACFPOG_13990</name>
</gene>
<dbReference type="SMART" id="SM00471">
    <property type="entry name" value="HDc"/>
    <property type="match status" value="1"/>
</dbReference>
<dbReference type="PROSITE" id="PS51832">
    <property type="entry name" value="HD_GYP"/>
    <property type="match status" value="1"/>
</dbReference>
<dbReference type="Gene3D" id="1.10.3210.10">
    <property type="entry name" value="Hypothetical protein af1432"/>
    <property type="match status" value="1"/>
</dbReference>
<protein>
    <submittedName>
        <fullName evidence="2">HD-GYP domain-containing protein</fullName>
        <ecNumber evidence="2">3.1.4.-</ecNumber>
    </submittedName>
</protein>
<proteinExistence type="predicted"/>
<keyword evidence="2" id="KW-0378">Hydrolase</keyword>
<dbReference type="EMBL" id="JBHSMJ010000018">
    <property type="protein sequence ID" value="MFC5449375.1"/>
    <property type="molecule type" value="Genomic_DNA"/>
</dbReference>
<organism evidence="2 3">
    <name type="scientific">Paenibacillus aestuarii</name>
    <dbReference type="NCBI Taxonomy" id="516965"/>
    <lineage>
        <taxon>Bacteria</taxon>
        <taxon>Bacillati</taxon>
        <taxon>Bacillota</taxon>
        <taxon>Bacilli</taxon>
        <taxon>Bacillales</taxon>
        <taxon>Paenibacillaceae</taxon>
        <taxon>Paenibacillus</taxon>
    </lineage>
</organism>
<sequence>MFTEDDNNERMNLLHFYSPVMTQEMYKFTQSYMNILSAKDNSIVKHSERVANYAMMIACEFNCLKQECFKYYLGGLLHDIGKVDIPDYILLKPSKLTPAEYEVIKKHPEFGYNKLKQYEIFKELQILEMVRHHHEQYDGTGYPLNLKGEEIPKAARILSVADSFEAMTASRVYRSEQSLDFAIHQLREHKGTQFDPEVVDVFLEIIHRETTKSDTIKFLNMRCVEHGTLGSCTSP</sequence>
<dbReference type="SUPFAM" id="SSF109604">
    <property type="entry name" value="HD-domain/PDEase-like"/>
    <property type="match status" value="1"/>
</dbReference>
<keyword evidence="3" id="KW-1185">Reference proteome</keyword>
<dbReference type="RefSeq" id="WP_270879768.1">
    <property type="nucleotide sequence ID" value="NZ_JAQFVF010000026.1"/>
</dbReference>
<comment type="caution">
    <text evidence="2">The sequence shown here is derived from an EMBL/GenBank/DDBJ whole genome shotgun (WGS) entry which is preliminary data.</text>
</comment>
<dbReference type="Pfam" id="PF13487">
    <property type="entry name" value="HD_5"/>
    <property type="match status" value="1"/>
</dbReference>
<evidence type="ECO:0000313" key="2">
    <source>
        <dbReference type="EMBL" id="MFC5449375.1"/>
    </source>
</evidence>